<keyword evidence="1" id="KW-0732">Signal</keyword>
<gene>
    <name evidence="2" type="ORF">VNO77_30933</name>
</gene>
<organism evidence="2 3">
    <name type="scientific">Canavalia gladiata</name>
    <name type="common">Sword bean</name>
    <name type="synonym">Dolichos gladiatus</name>
    <dbReference type="NCBI Taxonomy" id="3824"/>
    <lineage>
        <taxon>Eukaryota</taxon>
        <taxon>Viridiplantae</taxon>
        <taxon>Streptophyta</taxon>
        <taxon>Embryophyta</taxon>
        <taxon>Tracheophyta</taxon>
        <taxon>Spermatophyta</taxon>
        <taxon>Magnoliopsida</taxon>
        <taxon>eudicotyledons</taxon>
        <taxon>Gunneridae</taxon>
        <taxon>Pentapetalae</taxon>
        <taxon>rosids</taxon>
        <taxon>fabids</taxon>
        <taxon>Fabales</taxon>
        <taxon>Fabaceae</taxon>
        <taxon>Papilionoideae</taxon>
        <taxon>50 kb inversion clade</taxon>
        <taxon>NPAAA clade</taxon>
        <taxon>indigoferoid/millettioid clade</taxon>
        <taxon>Phaseoleae</taxon>
        <taxon>Canavalia</taxon>
    </lineage>
</organism>
<evidence type="ECO:0000313" key="2">
    <source>
        <dbReference type="EMBL" id="KAK7320948.1"/>
    </source>
</evidence>
<reference evidence="2 3" key="1">
    <citation type="submission" date="2024-01" db="EMBL/GenBank/DDBJ databases">
        <title>The genomes of 5 underutilized Papilionoideae crops provide insights into root nodulation and disease resistanc.</title>
        <authorList>
            <person name="Jiang F."/>
        </authorList>
    </citation>
    <scope>NUCLEOTIDE SEQUENCE [LARGE SCALE GENOMIC DNA]</scope>
    <source>
        <strain evidence="2">LVBAO_FW01</strain>
        <tissue evidence="2">Leaves</tissue>
    </source>
</reference>
<sequence length="184" mass="20872">MGYHLHALLTLFVSSVKHVRICHILTLFEPTRNAFDQNPLSLFPFFEYPCGYSRNARKAVTVTFTNITFVLNKGTLEQASSLMQCASWLAHLGAPPPFLPVKIHAELNVRIIHMRVEHSRIMKLFWGCYPSSHSAWPPFGDYSNAGGTGINTSRMLQHLARVLGFMTLVWALRFDNGGRNRRLS</sequence>
<evidence type="ECO:0000313" key="3">
    <source>
        <dbReference type="Proteomes" id="UP001367508"/>
    </source>
</evidence>
<name>A0AAN9KS99_CANGL</name>
<accession>A0AAN9KS99</accession>
<evidence type="ECO:0008006" key="4">
    <source>
        <dbReference type="Google" id="ProtNLM"/>
    </source>
</evidence>
<dbReference type="Proteomes" id="UP001367508">
    <property type="component" value="Unassembled WGS sequence"/>
</dbReference>
<dbReference type="EMBL" id="JAYMYQ010000007">
    <property type="protein sequence ID" value="KAK7320948.1"/>
    <property type="molecule type" value="Genomic_DNA"/>
</dbReference>
<feature type="chain" id="PRO_5042829258" description="Secreted protein" evidence="1">
    <location>
        <begin position="22"/>
        <end position="184"/>
    </location>
</feature>
<comment type="caution">
    <text evidence="2">The sequence shown here is derived from an EMBL/GenBank/DDBJ whole genome shotgun (WGS) entry which is preliminary data.</text>
</comment>
<protein>
    <recommendedName>
        <fullName evidence="4">Secreted protein</fullName>
    </recommendedName>
</protein>
<evidence type="ECO:0000256" key="1">
    <source>
        <dbReference type="SAM" id="SignalP"/>
    </source>
</evidence>
<keyword evidence="3" id="KW-1185">Reference proteome</keyword>
<proteinExistence type="predicted"/>
<feature type="signal peptide" evidence="1">
    <location>
        <begin position="1"/>
        <end position="21"/>
    </location>
</feature>
<dbReference type="AlphaFoldDB" id="A0AAN9KS99"/>